<dbReference type="EMBL" id="SMFX01000001">
    <property type="protein sequence ID" value="TCK18498.1"/>
    <property type="molecule type" value="Genomic_DNA"/>
</dbReference>
<dbReference type="AlphaFoldDB" id="A0A4R1HAW6"/>
<dbReference type="RefSeq" id="WP_132972370.1">
    <property type="nucleotide sequence ID" value="NZ_SMFX01000001.1"/>
</dbReference>
<gene>
    <name evidence="1" type="ORF">DFR30_1776</name>
</gene>
<dbReference type="OrthoDB" id="9785495at2"/>
<organism evidence="1 2">
    <name type="scientific">Thiogranum longum</name>
    <dbReference type="NCBI Taxonomy" id="1537524"/>
    <lineage>
        <taxon>Bacteria</taxon>
        <taxon>Pseudomonadati</taxon>
        <taxon>Pseudomonadota</taxon>
        <taxon>Gammaproteobacteria</taxon>
        <taxon>Chromatiales</taxon>
        <taxon>Ectothiorhodospiraceae</taxon>
        <taxon>Thiogranum</taxon>
    </lineage>
</organism>
<keyword evidence="2" id="KW-1185">Reference proteome</keyword>
<accession>A0A4R1HAW6</accession>
<name>A0A4R1HAW6_9GAMM</name>
<evidence type="ECO:0000313" key="1">
    <source>
        <dbReference type="EMBL" id="TCK18498.1"/>
    </source>
</evidence>
<dbReference type="Proteomes" id="UP000295707">
    <property type="component" value="Unassembled WGS sequence"/>
</dbReference>
<proteinExistence type="predicted"/>
<comment type="caution">
    <text evidence="1">The sequence shown here is derived from an EMBL/GenBank/DDBJ whole genome shotgun (WGS) entry which is preliminary data.</text>
</comment>
<sequence>MADLFTVTAPLAIRLPDGRKEVVVEKLSYSDGLIYLPPFWPEMNIEDALRFIPGPIKGDGPWKIGESVVAVLACHGTDAQLASDFSSWQSYLMQVDDAYPQRAEIEKLMKTHAARAAGLDLCDPRFSRPDDAQDK</sequence>
<protein>
    <submittedName>
        <fullName evidence="1">Uncharacterized protein</fullName>
    </submittedName>
</protein>
<reference evidence="1 2" key="1">
    <citation type="submission" date="2019-03" db="EMBL/GenBank/DDBJ databases">
        <title>Genomic Encyclopedia of Type Strains, Phase IV (KMG-IV): sequencing the most valuable type-strain genomes for metagenomic binning, comparative biology and taxonomic classification.</title>
        <authorList>
            <person name="Goeker M."/>
        </authorList>
    </citation>
    <scope>NUCLEOTIDE SEQUENCE [LARGE SCALE GENOMIC DNA]</scope>
    <source>
        <strain evidence="1 2">DSM 19610</strain>
    </source>
</reference>
<evidence type="ECO:0000313" key="2">
    <source>
        <dbReference type="Proteomes" id="UP000295707"/>
    </source>
</evidence>